<accession>A0AAU9P6X5</accession>
<dbReference type="Proteomes" id="UP001157418">
    <property type="component" value="Unassembled WGS sequence"/>
</dbReference>
<evidence type="ECO:0000313" key="2">
    <source>
        <dbReference type="EMBL" id="CAH1445872.1"/>
    </source>
</evidence>
<protein>
    <submittedName>
        <fullName evidence="2">Uncharacterized protein</fullName>
    </submittedName>
</protein>
<name>A0AAU9P6X5_9ASTR</name>
<feature type="region of interest" description="Disordered" evidence="1">
    <location>
        <begin position="22"/>
        <end position="70"/>
    </location>
</feature>
<evidence type="ECO:0000256" key="1">
    <source>
        <dbReference type="SAM" id="MobiDB-lite"/>
    </source>
</evidence>
<sequence length="99" mass="11002">MDHKMSDLTGTSSTMRLVEQTTFNLVKSPRSGGGNHKSRGKNHRSGAEARRSGGCGLSIVGDRNEGDNGDCRGVAAVTMDVQMRKWWQWRVIDNRKKKL</sequence>
<organism evidence="2 3">
    <name type="scientific">Lactuca virosa</name>
    <dbReference type="NCBI Taxonomy" id="75947"/>
    <lineage>
        <taxon>Eukaryota</taxon>
        <taxon>Viridiplantae</taxon>
        <taxon>Streptophyta</taxon>
        <taxon>Embryophyta</taxon>
        <taxon>Tracheophyta</taxon>
        <taxon>Spermatophyta</taxon>
        <taxon>Magnoliopsida</taxon>
        <taxon>eudicotyledons</taxon>
        <taxon>Gunneridae</taxon>
        <taxon>Pentapetalae</taxon>
        <taxon>asterids</taxon>
        <taxon>campanulids</taxon>
        <taxon>Asterales</taxon>
        <taxon>Asteraceae</taxon>
        <taxon>Cichorioideae</taxon>
        <taxon>Cichorieae</taxon>
        <taxon>Lactucinae</taxon>
        <taxon>Lactuca</taxon>
    </lineage>
</organism>
<proteinExistence type="predicted"/>
<dbReference type="EMBL" id="CAKMRJ010005523">
    <property type="protein sequence ID" value="CAH1445872.1"/>
    <property type="molecule type" value="Genomic_DNA"/>
</dbReference>
<evidence type="ECO:0000313" key="3">
    <source>
        <dbReference type="Proteomes" id="UP001157418"/>
    </source>
</evidence>
<dbReference type="AlphaFoldDB" id="A0AAU9P6X5"/>
<keyword evidence="3" id="KW-1185">Reference proteome</keyword>
<reference evidence="2 3" key="1">
    <citation type="submission" date="2022-01" db="EMBL/GenBank/DDBJ databases">
        <authorList>
            <person name="Xiong W."/>
            <person name="Schranz E."/>
        </authorList>
    </citation>
    <scope>NUCLEOTIDE SEQUENCE [LARGE SCALE GENOMIC DNA]</scope>
</reference>
<comment type="caution">
    <text evidence="2">The sequence shown here is derived from an EMBL/GenBank/DDBJ whole genome shotgun (WGS) entry which is preliminary data.</text>
</comment>
<gene>
    <name evidence="2" type="ORF">LVIROSA_LOCUS31608</name>
</gene>